<evidence type="ECO:0000313" key="1">
    <source>
        <dbReference type="EMBL" id="JAP16375.1"/>
    </source>
</evidence>
<name>A0A0V0H8N1_SOLCH</name>
<proteinExistence type="predicted"/>
<sequence length="68" mass="8149">MPLQLHTDHLSLNWREFLKNASQQPDQQMRFCINIQNVLSFAVRRCKTIYIIINIFILKMEDQVTVDK</sequence>
<reference evidence="1" key="1">
    <citation type="submission" date="2015-12" db="EMBL/GenBank/DDBJ databases">
        <title>Gene expression during late stages of embryo sac development: a critical building block for successful pollen-pistil interactions.</title>
        <authorList>
            <person name="Liu Y."/>
            <person name="Joly V."/>
            <person name="Sabar M."/>
            <person name="Matton D.P."/>
        </authorList>
    </citation>
    <scope>NUCLEOTIDE SEQUENCE</scope>
</reference>
<dbReference type="AlphaFoldDB" id="A0A0V0H8N1"/>
<accession>A0A0V0H8N1</accession>
<organism evidence="1">
    <name type="scientific">Solanum chacoense</name>
    <name type="common">Chaco potato</name>
    <dbReference type="NCBI Taxonomy" id="4108"/>
    <lineage>
        <taxon>Eukaryota</taxon>
        <taxon>Viridiplantae</taxon>
        <taxon>Streptophyta</taxon>
        <taxon>Embryophyta</taxon>
        <taxon>Tracheophyta</taxon>
        <taxon>Spermatophyta</taxon>
        <taxon>Magnoliopsida</taxon>
        <taxon>eudicotyledons</taxon>
        <taxon>Gunneridae</taxon>
        <taxon>Pentapetalae</taxon>
        <taxon>asterids</taxon>
        <taxon>lamiids</taxon>
        <taxon>Solanales</taxon>
        <taxon>Solanaceae</taxon>
        <taxon>Solanoideae</taxon>
        <taxon>Solaneae</taxon>
        <taxon>Solanum</taxon>
    </lineage>
</organism>
<dbReference type="EMBL" id="GEDG01023914">
    <property type="protein sequence ID" value="JAP16375.1"/>
    <property type="molecule type" value="Transcribed_RNA"/>
</dbReference>
<protein>
    <submittedName>
        <fullName evidence="1">Putative ovule protein</fullName>
    </submittedName>
</protein>